<protein>
    <submittedName>
        <fullName evidence="2">Uncharacterized protein</fullName>
    </submittedName>
</protein>
<organism evidence="2 3">
    <name type="scientific">Methanogenium marinum</name>
    <dbReference type="NCBI Taxonomy" id="348610"/>
    <lineage>
        <taxon>Archaea</taxon>
        <taxon>Methanobacteriati</taxon>
        <taxon>Methanobacteriota</taxon>
        <taxon>Stenosarchaea group</taxon>
        <taxon>Methanomicrobia</taxon>
        <taxon>Methanomicrobiales</taxon>
        <taxon>Methanomicrobiaceae</taxon>
        <taxon>Methanogenium</taxon>
    </lineage>
</organism>
<accession>A0A9Q4KTS0</accession>
<comment type="caution">
    <text evidence="2">The sequence shown here is derived from an EMBL/GenBank/DDBJ whole genome shotgun (WGS) entry which is preliminary data.</text>
</comment>
<sequence>MIQDIAYLMVFGLPLVVVVGLVTFLSFICTAVIALAHRKGMKWASFSMHYRFGICSLFLGGFHALLAVSVYVGF</sequence>
<dbReference type="EMBL" id="JAKELO010000001">
    <property type="protein sequence ID" value="MDE4907035.1"/>
    <property type="molecule type" value="Genomic_DNA"/>
</dbReference>
<feature type="transmembrane region" description="Helical" evidence="1">
    <location>
        <begin position="48"/>
        <end position="72"/>
    </location>
</feature>
<feature type="transmembrane region" description="Helical" evidence="1">
    <location>
        <begin position="6"/>
        <end position="36"/>
    </location>
</feature>
<reference evidence="2" key="1">
    <citation type="submission" date="2022-01" db="EMBL/GenBank/DDBJ databases">
        <title>Draft genome of Methanogenium marinum DSM 15558.</title>
        <authorList>
            <person name="Chen S.-C."/>
            <person name="You Y.-T."/>
        </authorList>
    </citation>
    <scope>NUCLEOTIDE SEQUENCE</scope>
    <source>
        <strain evidence="2">DSM 15558</strain>
    </source>
</reference>
<name>A0A9Q4KTS0_9EURY</name>
<keyword evidence="1" id="KW-0812">Transmembrane</keyword>
<dbReference type="AlphaFoldDB" id="A0A9Q4KTS0"/>
<evidence type="ECO:0000313" key="3">
    <source>
        <dbReference type="Proteomes" id="UP001143747"/>
    </source>
</evidence>
<evidence type="ECO:0000313" key="2">
    <source>
        <dbReference type="EMBL" id="MDE4907035.1"/>
    </source>
</evidence>
<dbReference type="RefSeq" id="WP_274923699.1">
    <property type="nucleotide sequence ID" value="NZ_JAKELO010000001.1"/>
</dbReference>
<gene>
    <name evidence="2" type="ORF">L0665_00125</name>
</gene>
<keyword evidence="1" id="KW-0472">Membrane</keyword>
<keyword evidence="1" id="KW-1133">Transmembrane helix</keyword>
<evidence type="ECO:0000256" key="1">
    <source>
        <dbReference type="SAM" id="Phobius"/>
    </source>
</evidence>
<proteinExistence type="predicted"/>
<keyword evidence="3" id="KW-1185">Reference proteome</keyword>
<dbReference type="Proteomes" id="UP001143747">
    <property type="component" value="Unassembled WGS sequence"/>
</dbReference>